<dbReference type="Proteomes" id="UP000283895">
    <property type="component" value="Unassembled WGS sequence"/>
</dbReference>
<name>A0A423WWR6_9PEZI</name>
<comment type="caution">
    <text evidence="2">The sequence shown here is derived from an EMBL/GenBank/DDBJ whole genome shotgun (WGS) entry which is preliminary data.</text>
</comment>
<accession>A0A423WWR6</accession>
<organism evidence="2 3">
    <name type="scientific">Cytospora schulzeri</name>
    <dbReference type="NCBI Taxonomy" id="448051"/>
    <lineage>
        <taxon>Eukaryota</taxon>
        <taxon>Fungi</taxon>
        <taxon>Dikarya</taxon>
        <taxon>Ascomycota</taxon>
        <taxon>Pezizomycotina</taxon>
        <taxon>Sordariomycetes</taxon>
        <taxon>Sordariomycetidae</taxon>
        <taxon>Diaporthales</taxon>
        <taxon>Cytosporaceae</taxon>
        <taxon>Cytospora</taxon>
    </lineage>
</organism>
<gene>
    <name evidence="2" type="ORF">VMCG_03395</name>
</gene>
<keyword evidence="3" id="KW-1185">Reference proteome</keyword>
<reference evidence="2 3" key="1">
    <citation type="submission" date="2015-09" db="EMBL/GenBank/DDBJ databases">
        <title>Host preference determinants of Valsa canker pathogens revealed by comparative genomics.</title>
        <authorList>
            <person name="Yin Z."/>
            <person name="Huang L."/>
        </authorList>
    </citation>
    <scope>NUCLEOTIDE SEQUENCE [LARGE SCALE GENOMIC DNA]</scope>
    <source>
        <strain evidence="2 3">03-1</strain>
    </source>
</reference>
<evidence type="ECO:0000313" key="3">
    <source>
        <dbReference type="Proteomes" id="UP000283895"/>
    </source>
</evidence>
<feature type="compositionally biased region" description="Basic residues" evidence="1">
    <location>
        <begin position="1"/>
        <end position="10"/>
    </location>
</feature>
<evidence type="ECO:0000256" key="1">
    <source>
        <dbReference type="SAM" id="MobiDB-lite"/>
    </source>
</evidence>
<evidence type="ECO:0000313" key="2">
    <source>
        <dbReference type="EMBL" id="ROW07928.1"/>
    </source>
</evidence>
<feature type="region of interest" description="Disordered" evidence="1">
    <location>
        <begin position="1"/>
        <end position="21"/>
    </location>
</feature>
<dbReference type="EMBL" id="LKEA01000007">
    <property type="protein sequence ID" value="ROW07928.1"/>
    <property type="molecule type" value="Genomic_DNA"/>
</dbReference>
<dbReference type="AlphaFoldDB" id="A0A423WWR6"/>
<sequence length="60" mass="6605">MASRRSSHNRPRPDWQTGLGKATLTNMDTDMDRAVSLHLLVVANANLVLHANRTIHSTGV</sequence>
<proteinExistence type="predicted"/>
<protein>
    <submittedName>
        <fullName evidence="2">Uncharacterized protein</fullName>
    </submittedName>
</protein>